<feature type="compositionally biased region" description="Acidic residues" evidence="1">
    <location>
        <begin position="38"/>
        <end position="82"/>
    </location>
</feature>
<dbReference type="EMBL" id="KM982401">
    <property type="protein sequence ID" value="AKI78790.1"/>
    <property type="molecule type" value="Genomic_DNA"/>
</dbReference>
<sequence>MCYLKNNLDDLRPLFQCLVLSDSEFVKDLPEMYKKIDDSDDDTDDSDDDTDDSDDDTDDSDDDTDDSDDDTDDSDDDTDDSDKDSVNCVYIEKINLYKDDNWKKCKKMIKKNIFQKYSANEIFKKLECRCIDGNDEPCLHIQKMTTDDIINIKNTH</sequence>
<reference evidence="2 3" key="1">
    <citation type="submission" date="2014-10" db="EMBL/GenBank/DDBJ databases">
        <title>Pan-genome analysis of Brazilian lineage A amoebal mimiviruses.</title>
        <authorList>
            <person name="Assis F.L."/>
            <person name="Abrahao J.S."/>
            <person name="Kroon E.G."/>
            <person name="Dornas F.P."/>
            <person name="Andrade K.R."/>
            <person name="Borato P.V.M."/>
            <person name="Pilotto M.R."/>
            <person name="Benamar S."/>
            <person name="LaScola B."/>
            <person name="Colson P."/>
        </authorList>
    </citation>
    <scope>NUCLEOTIDE SEQUENCE [LARGE SCALE GENOMIC DNA]</scope>
    <source>
        <strain evidence="2 3">Oyster</strain>
    </source>
</reference>
<evidence type="ECO:0000313" key="3">
    <source>
        <dbReference type="Proteomes" id="UP000241474"/>
    </source>
</evidence>
<proteinExistence type="predicted"/>
<protein>
    <submittedName>
        <fullName evidence="2">Uncharacterized protein</fullName>
    </submittedName>
</protein>
<feature type="region of interest" description="Disordered" evidence="1">
    <location>
        <begin position="33"/>
        <end position="84"/>
    </location>
</feature>
<evidence type="ECO:0000256" key="1">
    <source>
        <dbReference type="SAM" id="MobiDB-lite"/>
    </source>
</evidence>
<organism evidence="2 3">
    <name type="scientific">Acanthamoeba polyphaga mimivirus</name>
    <name type="common">APMV</name>
    <dbReference type="NCBI Taxonomy" id="212035"/>
    <lineage>
        <taxon>Viruses</taxon>
        <taxon>Varidnaviria</taxon>
        <taxon>Bamfordvirae</taxon>
        <taxon>Nucleocytoviricota</taxon>
        <taxon>Megaviricetes</taxon>
        <taxon>Imitervirales</taxon>
        <taxon>Mimiviridae</taxon>
        <taxon>Megamimivirinae</taxon>
        <taxon>Mimivirus</taxon>
        <taxon>Mimivirus bradfordmassiliense</taxon>
    </lineage>
</organism>
<organismHost>
    <name type="scientific">Acanthamoeba polyphaga</name>
    <name type="common">Amoeba</name>
    <dbReference type="NCBI Taxonomy" id="5757"/>
</organismHost>
<accession>A0A0G2XZN9</accession>
<evidence type="ECO:0000313" key="2">
    <source>
        <dbReference type="EMBL" id="AKI78790.1"/>
    </source>
</evidence>
<name>A0A0G2XZN9_MIMIV</name>
<dbReference type="Proteomes" id="UP000241474">
    <property type="component" value="Segment"/>
</dbReference>